<dbReference type="STRING" id="1801990.A2V69_02520"/>
<accession>A0A1G2F2T1</accession>
<evidence type="ECO:0000313" key="3">
    <source>
        <dbReference type="Proteomes" id="UP000177810"/>
    </source>
</evidence>
<evidence type="ECO:0000313" key="2">
    <source>
        <dbReference type="EMBL" id="OGZ32329.1"/>
    </source>
</evidence>
<proteinExistence type="predicted"/>
<dbReference type="AlphaFoldDB" id="A0A1G2F2T1"/>
<comment type="caution">
    <text evidence="2">The sequence shown here is derived from an EMBL/GenBank/DDBJ whole genome shotgun (WGS) entry which is preliminary data.</text>
</comment>
<gene>
    <name evidence="2" type="ORF">A2V69_02520</name>
</gene>
<reference evidence="2 3" key="1">
    <citation type="journal article" date="2016" name="Nat. Commun.">
        <title>Thousands of microbial genomes shed light on interconnected biogeochemical processes in an aquifer system.</title>
        <authorList>
            <person name="Anantharaman K."/>
            <person name="Brown C.T."/>
            <person name="Hug L.A."/>
            <person name="Sharon I."/>
            <person name="Castelle C.J."/>
            <person name="Probst A.J."/>
            <person name="Thomas B.C."/>
            <person name="Singh A."/>
            <person name="Wilkins M.J."/>
            <person name="Karaoz U."/>
            <person name="Brodie E.L."/>
            <person name="Williams K.H."/>
            <person name="Hubbard S.S."/>
            <person name="Banfield J.F."/>
        </authorList>
    </citation>
    <scope>NUCLEOTIDE SEQUENCE [LARGE SCALE GENOMIC DNA]</scope>
</reference>
<name>A0A1G2F2T1_9BACT</name>
<dbReference type="Proteomes" id="UP000177810">
    <property type="component" value="Unassembled WGS sequence"/>
</dbReference>
<organism evidence="2 3">
    <name type="scientific">Candidatus Portnoybacteria bacterium RBG_13_40_8</name>
    <dbReference type="NCBI Taxonomy" id="1801990"/>
    <lineage>
        <taxon>Bacteria</taxon>
        <taxon>Candidatus Portnoyibacteriota</taxon>
    </lineage>
</organism>
<protein>
    <submittedName>
        <fullName evidence="2">Uncharacterized protein</fullName>
    </submittedName>
</protein>
<feature type="transmembrane region" description="Helical" evidence="1">
    <location>
        <begin position="20"/>
        <end position="39"/>
    </location>
</feature>
<dbReference type="EMBL" id="MHMT01000020">
    <property type="protein sequence ID" value="OGZ32329.1"/>
    <property type="molecule type" value="Genomic_DNA"/>
</dbReference>
<keyword evidence="1" id="KW-0472">Membrane</keyword>
<keyword evidence="1" id="KW-1133">Transmembrane helix</keyword>
<sequence>MKIKNFIKKIQRKPKSARILILWISTLVVMIIIVAIWFFSFSRGLGKKSEKEDLKIPSLFESIKTDFSTFKEQFNEEIEGEEINQQDLEELLKANEEGEEQQ</sequence>
<keyword evidence="1" id="KW-0812">Transmembrane</keyword>
<evidence type="ECO:0000256" key="1">
    <source>
        <dbReference type="SAM" id="Phobius"/>
    </source>
</evidence>